<feature type="domain" description="DUF4326" evidence="1">
    <location>
        <begin position="4"/>
        <end position="80"/>
    </location>
</feature>
<dbReference type="Pfam" id="PF14216">
    <property type="entry name" value="DUF4326"/>
    <property type="match status" value="1"/>
</dbReference>
<proteinExistence type="predicted"/>
<gene>
    <name evidence="2" type="ORF">LCGC14_2799900</name>
</gene>
<dbReference type="EMBL" id="LAZR01052508">
    <property type="protein sequence ID" value="KKK82790.1"/>
    <property type="molecule type" value="Genomic_DNA"/>
</dbReference>
<evidence type="ECO:0000259" key="1">
    <source>
        <dbReference type="Pfam" id="PF14216"/>
    </source>
</evidence>
<comment type="caution">
    <text evidence="2">The sequence shown here is derived from an EMBL/GenBank/DDBJ whole genome shotgun (WGS) entry which is preliminary data.</text>
</comment>
<organism evidence="2">
    <name type="scientific">marine sediment metagenome</name>
    <dbReference type="NCBI Taxonomy" id="412755"/>
    <lineage>
        <taxon>unclassified sequences</taxon>
        <taxon>metagenomes</taxon>
        <taxon>ecological metagenomes</taxon>
    </lineage>
</organism>
<protein>
    <recommendedName>
        <fullName evidence="1">DUF4326 domain-containing protein</fullName>
    </recommendedName>
</protein>
<dbReference type="AlphaFoldDB" id="A0A0F8ZA20"/>
<accession>A0A0F8ZA20</accession>
<sequence>MSTRVVNLRRESYDVDITRRGKWGNPFSIGKDGARDEVITAYMAWFGINRPLQADLRELEGKDLVCWCSPLPCHADILLELANRQLE</sequence>
<name>A0A0F8ZA20_9ZZZZ</name>
<evidence type="ECO:0000313" key="2">
    <source>
        <dbReference type="EMBL" id="KKK82790.1"/>
    </source>
</evidence>
<reference evidence="2" key="1">
    <citation type="journal article" date="2015" name="Nature">
        <title>Complex archaea that bridge the gap between prokaryotes and eukaryotes.</title>
        <authorList>
            <person name="Spang A."/>
            <person name="Saw J.H."/>
            <person name="Jorgensen S.L."/>
            <person name="Zaremba-Niedzwiedzka K."/>
            <person name="Martijn J."/>
            <person name="Lind A.E."/>
            <person name="van Eijk R."/>
            <person name="Schleper C."/>
            <person name="Guy L."/>
            <person name="Ettema T.J."/>
        </authorList>
    </citation>
    <scope>NUCLEOTIDE SEQUENCE</scope>
</reference>
<dbReference type="InterPro" id="IPR025475">
    <property type="entry name" value="DUF4326"/>
</dbReference>